<protein>
    <submittedName>
        <fullName evidence="2">Alpha/beta hydrolase</fullName>
    </submittedName>
</protein>
<dbReference type="InterPro" id="IPR050471">
    <property type="entry name" value="AB_hydrolase"/>
</dbReference>
<evidence type="ECO:0000259" key="1">
    <source>
        <dbReference type="Pfam" id="PF00561"/>
    </source>
</evidence>
<dbReference type="PANTHER" id="PTHR43433:SF5">
    <property type="entry name" value="AB HYDROLASE-1 DOMAIN-CONTAINING PROTEIN"/>
    <property type="match status" value="1"/>
</dbReference>
<dbReference type="PANTHER" id="PTHR43433">
    <property type="entry name" value="HYDROLASE, ALPHA/BETA FOLD FAMILY PROTEIN"/>
    <property type="match status" value="1"/>
</dbReference>
<sequence length="295" mass="31375">MGEQRTAQRWVDVPTSTVSAAGADIVYRELGPRTGVPLVALTHLGANLDDWDPRIMDGLAEERHVVAVGYRGVGASTGQVQRSIEAMAADVVAVVEALGHERVDLFGQSMGGMVAQAVAVRAPHLVDRLVLAGSGPTGSSGLARLPRVMVAGTLRALLTRRDPKEVLFFTRTPTGRSAAKAYLARLEERTTDRDAAVTLAVLRAQLGAVRRWGSLPAQDLSVVTTAVLVLHGESDVLVPPVDADELAGRLPSVDVHILPDAGHGAVAQHGRQVVAMMLDHLRRPSTTHHDQEKTP</sequence>
<dbReference type="Proteomes" id="UP000561011">
    <property type="component" value="Unassembled WGS sequence"/>
</dbReference>
<name>A0A853EWL8_9MICO</name>
<proteinExistence type="predicted"/>
<dbReference type="InterPro" id="IPR029058">
    <property type="entry name" value="AB_hydrolase_fold"/>
</dbReference>
<dbReference type="RefSeq" id="WP_179914252.1">
    <property type="nucleotide sequence ID" value="NZ_JACBYE010000051.1"/>
</dbReference>
<dbReference type="Pfam" id="PF00561">
    <property type="entry name" value="Abhydrolase_1"/>
    <property type="match status" value="1"/>
</dbReference>
<feature type="domain" description="AB hydrolase-1" evidence="1">
    <location>
        <begin position="44"/>
        <end position="266"/>
    </location>
</feature>
<evidence type="ECO:0000313" key="3">
    <source>
        <dbReference type="Proteomes" id="UP000561011"/>
    </source>
</evidence>
<gene>
    <name evidence="2" type="ORF">HZZ10_15985</name>
</gene>
<dbReference type="SUPFAM" id="SSF53474">
    <property type="entry name" value="alpha/beta-Hydrolases"/>
    <property type="match status" value="1"/>
</dbReference>
<keyword evidence="2" id="KW-0378">Hydrolase</keyword>
<comment type="caution">
    <text evidence="2">The sequence shown here is derived from an EMBL/GenBank/DDBJ whole genome shotgun (WGS) entry which is preliminary data.</text>
</comment>
<reference evidence="2 3" key="1">
    <citation type="submission" date="2020-07" db="EMBL/GenBank/DDBJ databases">
        <title>MOT database genomes.</title>
        <authorList>
            <person name="Joseph S."/>
            <person name="Aduse-Opoku J."/>
            <person name="Hashim A."/>
            <person name="Wade W."/>
            <person name="Curtis M."/>
        </authorList>
    </citation>
    <scope>NUCLEOTIDE SEQUENCE [LARGE SCALE GENOMIC DNA]</scope>
    <source>
        <strain evidence="2 3">DSM 100099</strain>
    </source>
</reference>
<dbReference type="InterPro" id="IPR000073">
    <property type="entry name" value="AB_hydrolase_1"/>
</dbReference>
<dbReference type="AlphaFoldDB" id="A0A853EWL8"/>
<dbReference type="GO" id="GO:0016787">
    <property type="term" value="F:hydrolase activity"/>
    <property type="evidence" value="ECO:0007669"/>
    <property type="project" value="UniProtKB-KW"/>
</dbReference>
<dbReference type="EMBL" id="JACBYE010000051">
    <property type="protein sequence ID" value="NYS95017.1"/>
    <property type="molecule type" value="Genomic_DNA"/>
</dbReference>
<dbReference type="PRINTS" id="PR00111">
    <property type="entry name" value="ABHYDROLASE"/>
</dbReference>
<organism evidence="2 3">
    <name type="scientific">Sanguibacter inulinus</name>
    <dbReference type="NCBI Taxonomy" id="60922"/>
    <lineage>
        <taxon>Bacteria</taxon>
        <taxon>Bacillati</taxon>
        <taxon>Actinomycetota</taxon>
        <taxon>Actinomycetes</taxon>
        <taxon>Micrococcales</taxon>
        <taxon>Sanguibacteraceae</taxon>
        <taxon>Sanguibacter</taxon>
    </lineage>
</organism>
<evidence type="ECO:0000313" key="2">
    <source>
        <dbReference type="EMBL" id="NYS95017.1"/>
    </source>
</evidence>
<accession>A0A853EWL8</accession>
<keyword evidence="3" id="KW-1185">Reference proteome</keyword>
<dbReference type="Gene3D" id="3.40.50.1820">
    <property type="entry name" value="alpha/beta hydrolase"/>
    <property type="match status" value="1"/>
</dbReference>